<feature type="compositionally biased region" description="Polar residues" evidence="1">
    <location>
        <begin position="297"/>
        <end position="307"/>
    </location>
</feature>
<reference evidence="4" key="2">
    <citation type="journal article" date="2018" name="Nat. Commun.">
        <title>Extreme sensitivity to ultraviolet light in the fungal pathogen causing white-nose syndrome of bats.</title>
        <authorList>
            <person name="Palmer J.M."/>
            <person name="Drees K.P."/>
            <person name="Foster J.T."/>
            <person name="Lindner D.L."/>
        </authorList>
    </citation>
    <scope>NUCLEOTIDE SEQUENCE [LARGE SCALE GENOMIC DNA]</scope>
    <source>
        <strain evidence="4">UAMH 10579</strain>
    </source>
</reference>
<dbReference type="Gene3D" id="2.60.40.150">
    <property type="entry name" value="C2 domain"/>
    <property type="match status" value="1"/>
</dbReference>
<feature type="compositionally biased region" description="Basic and acidic residues" evidence="1">
    <location>
        <begin position="631"/>
        <end position="640"/>
    </location>
</feature>
<name>A0A1B8G7P3_9PEZI</name>
<accession>A0A1B8G7P3</accession>
<feature type="region of interest" description="Disordered" evidence="1">
    <location>
        <begin position="252"/>
        <end position="282"/>
    </location>
</feature>
<feature type="compositionally biased region" description="Basic and acidic residues" evidence="1">
    <location>
        <begin position="830"/>
        <end position="841"/>
    </location>
</feature>
<feature type="compositionally biased region" description="Polar residues" evidence="1">
    <location>
        <begin position="468"/>
        <end position="479"/>
    </location>
</feature>
<dbReference type="OrthoDB" id="270970at2759"/>
<evidence type="ECO:0000259" key="2">
    <source>
        <dbReference type="PROSITE" id="PS50004"/>
    </source>
</evidence>
<feature type="region of interest" description="Disordered" evidence="1">
    <location>
        <begin position="297"/>
        <end position="1008"/>
    </location>
</feature>
<feature type="domain" description="C2" evidence="2">
    <location>
        <begin position="6"/>
        <end position="125"/>
    </location>
</feature>
<feature type="compositionally biased region" description="Basic and acidic residues" evidence="1">
    <location>
        <begin position="149"/>
        <end position="159"/>
    </location>
</feature>
<feature type="compositionally biased region" description="Gly residues" evidence="1">
    <location>
        <begin position="972"/>
        <end position="981"/>
    </location>
</feature>
<feature type="compositionally biased region" description="Gly residues" evidence="1">
    <location>
        <begin position="951"/>
        <end position="964"/>
    </location>
</feature>
<feature type="compositionally biased region" description="Polar residues" evidence="1">
    <location>
        <begin position="926"/>
        <end position="935"/>
    </location>
</feature>
<dbReference type="PROSITE" id="PS50004">
    <property type="entry name" value="C2"/>
    <property type="match status" value="1"/>
</dbReference>
<keyword evidence="4" id="KW-1185">Reference proteome</keyword>
<dbReference type="CDD" id="cd08681">
    <property type="entry name" value="C2_fungal_Inn1p-like"/>
    <property type="match status" value="1"/>
</dbReference>
<feature type="compositionally biased region" description="Polar residues" evidence="1">
    <location>
        <begin position="267"/>
        <end position="282"/>
    </location>
</feature>
<feature type="compositionally biased region" description="Pro residues" evidence="1">
    <location>
        <begin position="419"/>
        <end position="431"/>
    </location>
</feature>
<proteinExistence type="predicted"/>
<feature type="compositionally biased region" description="Pro residues" evidence="1">
    <location>
        <begin position="759"/>
        <end position="770"/>
    </location>
</feature>
<reference evidence="3 4" key="1">
    <citation type="submission" date="2016-03" db="EMBL/GenBank/DDBJ databases">
        <title>Comparative genomics of Pseudogymnoascus destructans, the fungus causing white-nose syndrome of bats.</title>
        <authorList>
            <person name="Palmer J.M."/>
            <person name="Drees K.P."/>
            <person name="Foster J.T."/>
            <person name="Lindner D.L."/>
        </authorList>
    </citation>
    <scope>NUCLEOTIDE SEQUENCE [LARGE SCALE GENOMIC DNA]</scope>
    <source>
        <strain evidence="3 4">UAMH 10579</strain>
    </source>
</reference>
<dbReference type="Pfam" id="PF00168">
    <property type="entry name" value="C2"/>
    <property type="match status" value="1"/>
</dbReference>
<dbReference type="SUPFAM" id="SSF49562">
    <property type="entry name" value="C2 domain (Calcium/lipid-binding domain, CaLB)"/>
    <property type="match status" value="1"/>
</dbReference>
<feature type="compositionally biased region" description="Polar residues" evidence="1">
    <location>
        <begin position="806"/>
        <end position="819"/>
    </location>
</feature>
<dbReference type="GeneID" id="28843570"/>
<evidence type="ECO:0000256" key="1">
    <source>
        <dbReference type="SAM" id="MobiDB-lite"/>
    </source>
</evidence>
<feature type="compositionally biased region" description="Polar residues" evidence="1">
    <location>
        <begin position="746"/>
        <end position="755"/>
    </location>
</feature>
<dbReference type="InterPro" id="IPR000008">
    <property type="entry name" value="C2_dom"/>
</dbReference>
<dbReference type="PANTHER" id="PTHR47052">
    <property type="entry name" value="CONSERVED SERINE PROLINE-RICH PROTEIN (AFU_ORTHOLOGUE AFUA_2G01790)"/>
    <property type="match status" value="1"/>
</dbReference>
<dbReference type="InterPro" id="IPR035892">
    <property type="entry name" value="C2_domain_sf"/>
</dbReference>
<feature type="compositionally biased region" description="Polar residues" evidence="1">
    <location>
        <begin position="588"/>
        <end position="600"/>
    </location>
</feature>
<feature type="compositionally biased region" description="Low complexity" evidence="1">
    <location>
        <begin position="861"/>
        <end position="874"/>
    </location>
</feature>
<protein>
    <recommendedName>
        <fullName evidence="2">C2 domain-containing protein</fullName>
    </recommendedName>
</protein>
<gene>
    <name evidence="3" type="ORF">VE01_10184</name>
</gene>
<dbReference type="InterPro" id="IPR052981">
    <property type="entry name" value="Ingression_C2_domain"/>
</dbReference>
<dbReference type="SMART" id="SM00239">
    <property type="entry name" value="C2"/>
    <property type="match status" value="1"/>
</dbReference>
<feature type="compositionally biased region" description="Low complexity" evidence="1">
    <location>
        <begin position="409"/>
        <end position="418"/>
    </location>
</feature>
<dbReference type="RefSeq" id="XP_018125575.1">
    <property type="nucleotide sequence ID" value="XM_018279589.2"/>
</dbReference>
<dbReference type="STRING" id="342668.A0A1B8G7P3"/>
<feature type="compositionally biased region" description="Basic and acidic residues" evidence="1">
    <location>
        <begin position="683"/>
        <end position="695"/>
    </location>
</feature>
<organism evidence="3 4">
    <name type="scientific">Pseudogymnoascus verrucosus</name>
    <dbReference type="NCBI Taxonomy" id="342668"/>
    <lineage>
        <taxon>Eukaryota</taxon>
        <taxon>Fungi</taxon>
        <taxon>Dikarya</taxon>
        <taxon>Ascomycota</taxon>
        <taxon>Pezizomycotina</taxon>
        <taxon>Leotiomycetes</taxon>
        <taxon>Thelebolales</taxon>
        <taxon>Thelebolaceae</taxon>
        <taxon>Pseudogymnoascus</taxon>
    </lineage>
</organism>
<dbReference type="AlphaFoldDB" id="A0A1B8G7P3"/>
<dbReference type="Proteomes" id="UP000091956">
    <property type="component" value="Unassembled WGS sequence"/>
</dbReference>
<evidence type="ECO:0000313" key="3">
    <source>
        <dbReference type="EMBL" id="OBT91842.1"/>
    </source>
</evidence>
<dbReference type="EMBL" id="KV460279">
    <property type="protein sequence ID" value="OBT91842.1"/>
    <property type="molecule type" value="Genomic_DNA"/>
</dbReference>
<dbReference type="InterPro" id="IPR037791">
    <property type="entry name" value="C2_fungal_Inn1"/>
</dbReference>
<feature type="compositionally biased region" description="Basic and acidic residues" evidence="1">
    <location>
        <begin position="458"/>
        <end position="467"/>
    </location>
</feature>
<feature type="compositionally biased region" description="Basic and acidic residues" evidence="1">
    <location>
        <begin position="356"/>
        <end position="372"/>
    </location>
</feature>
<sequence>MAEKTKVHSAGIFADMTVDGPEIGTLVIIVDRAKNLPNRKSIGKQDPYCAARLGKEAKKTNTDRRGGQTPKWDQELRFTVHDSPDYYQLKVSVFNDDKKTDLIGEAWVNLQDVLVAGGGQNDLWHTLNCRGKYAGEIRIEITYYDTRPKQEKPRERVREGAPSTVEGGPRESLSGPRGPKEKVMKRRPLPSDPTGATPSPIETPERILPQPTRGYTNGTPDHPPQQPKMHTAPVPEYTQSPQPIAYNTPEHVQPVQQRQYATPEHVQVQQPRGSAYNTPPAYIQTQSPLQNLEYNTPTHVRTHSQVIQGRYGPTAMDQPPLQTDYNTPPPHVIPQSHSKHVSPAINSYNQAPGMTPDRHHPRDMYNDRHDDYGQPENYNGSNVSSRHEDSYTRSRNDLRQEYAPQQMTYEPPVSDYDPPSSPEGPPPPPPVHRVHQTAAAPASSPGYGFPPPNPTREAQFDHLRQDSQRQSIPAYSQNAPQQPQPYTPPRQQHAPVPAPPPSSYGQQDHYQGAISRHNSYDDRYHNSTFSSMQPTVEDAPPSPTPYATASHRASEPQMSQYGDRRYDDVPSPAPLNLNGGGSTTSGNYKMNANSYNSNASHEVIDNRQYNNNASHEVIDNRQYNNNNASHEAIDNRHADPYYDQPPPARSYTQDPIEAPQTSPMPSLPPSLVAGFDPLIQRGISDRIHSDTRPRGDSYTQFSAAPTHYSESPQSYQPPQPQYRDDHYTQPPGYPPQAAPSDRQSRGIPQTYTNVIKPQPVSPHPPSPNPSPSHTHTIHRKSVSPAPPSPSPRPLSSSVPFGPDDYSSLNPNSPAATSTEPDPDAKIILYDGREVDPSDHLPEASWAALPPNLQKKLDAAGRQRTAPPPAAAGGARRMERRERPMSSYAEQTPPPASQGRTRLQKKAHRVSAAPVGGSSPLAPISPNPNLYQSTPGSRDGGGRSLPRAQTGDWGGGDGGYGGGMNGYSTGSPGYRGQGRDGGGPPPVPGKVPIGGVGAPPMSAGGRGEPQENAWALLEEMKSIDLGSGRARRRKGGAVV</sequence>
<evidence type="ECO:0000313" key="4">
    <source>
        <dbReference type="Proteomes" id="UP000091956"/>
    </source>
</evidence>
<dbReference type="PANTHER" id="PTHR47052:SF3">
    <property type="entry name" value="INGRESSION PROTEIN 1"/>
    <property type="match status" value="1"/>
</dbReference>
<feature type="region of interest" description="Disordered" evidence="1">
    <location>
        <begin position="149"/>
        <end position="234"/>
    </location>
</feature>
<feature type="compositionally biased region" description="Basic and acidic residues" evidence="1">
    <location>
        <begin position="385"/>
        <end position="400"/>
    </location>
</feature>